<organism evidence="1 2">
    <name type="scientific">Dyella mobilis</name>
    <dbReference type="NCBI Taxonomy" id="1849582"/>
    <lineage>
        <taxon>Bacteria</taxon>
        <taxon>Pseudomonadati</taxon>
        <taxon>Pseudomonadota</taxon>
        <taxon>Gammaproteobacteria</taxon>
        <taxon>Lysobacterales</taxon>
        <taxon>Rhodanobacteraceae</taxon>
        <taxon>Dyella</taxon>
    </lineage>
</organism>
<keyword evidence="2" id="KW-1185">Reference proteome</keyword>
<evidence type="ECO:0000313" key="1">
    <source>
        <dbReference type="EMBL" id="MBM7129004.1"/>
    </source>
</evidence>
<proteinExistence type="predicted"/>
<dbReference type="EMBL" id="JADIKF010000036">
    <property type="protein sequence ID" value="MBM7129004.1"/>
    <property type="molecule type" value="Genomic_DNA"/>
</dbReference>
<dbReference type="RefSeq" id="WP_204630620.1">
    <property type="nucleotide sequence ID" value="NZ_JADIKF010000036.1"/>
</dbReference>
<sequence>MKQAISISSTRGLLHIPWDTEITPGAYISEYEDANGVYYRAPEGALTERRTDEKETSRAGRTLTFDGGIYVPNDPATAPTLYEYYATMSLRPDSAPSDTDCSTLTYTVDPNTQKVSVMRTGVAFGAGAAIGMTTGRFVHPHVHTSYGQAAGVGLAGGLIAGLIIGAIEKSKEGEILPGPALDSPAEEKIKTLVTNKVALGELPQAGISNVAAAAPAPPAPAAPATQVAAPTTGASGGVETAAMPAPAVPAATSAPATAAALAAAPATAVSPAPANVVAEQSMQSLAQNVATQMGCGAVKADGDSAYVAPCGENGVYIGCDAGQCRPLHTIKLEGDQ</sequence>
<evidence type="ECO:0000313" key="2">
    <source>
        <dbReference type="Proteomes" id="UP001430193"/>
    </source>
</evidence>
<comment type="caution">
    <text evidence="1">The sequence shown here is derived from an EMBL/GenBank/DDBJ whole genome shotgun (WGS) entry which is preliminary data.</text>
</comment>
<reference evidence="1" key="1">
    <citation type="submission" date="2020-10" db="EMBL/GenBank/DDBJ databases">
        <title>Phylogeny of dyella-like bacteria.</title>
        <authorList>
            <person name="Fu J."/>
        </authorList>
    </citation>
    <scope>NUCLEOTIDE SEQUENCE</scope>
    <source>
        <strain evidence="1">DHON07</strain>
    </source>
</reference>
<dbReference type="Proteomes" id="UP001430193">
    <property type="component" value="Unassembled WGS sequence"/>
</dbReference>
<name>A0ABS2KDJ3_9GAMM</name>
<gene>
    <name evidence="1" type="ORF">ISS99_05660</name>
</gene>
<protein>
    <submittedName>
        <fullName evidence="1">Uncharacterized protein</fullName>
    </submittedName>
</protein>
<accession>A0ABS2KDJ3</accession>